<dbReference type="AlphaFoldDB" id="X1BTK8"/>
<dbReference type="GO" id="GO:0005886">
    <property type="term" value="C:plasma membrane"/>
    <property type="evidence" value="ECO:0007669"/>
    <property type="project" value="TreeGrafter"/>
</dbReference>
<dbReference type="Gene3D" id="1.20.1640.10">
    <property type="entry name" value="Multidrug efflux transporter AcrB transmembrane domain"/>
    <property type="match status" value="2"/>
</dbReference>
<comment type="caution">
    <text evidence="2">The sequence shown here is derived from an EMBL/GenBank/DDBJ whole genome shotgun (WGS) entry which is preliminary data.</text>
</comment>
<feature type="transmembrane region" description="Helical" evidence="1">
    <location>
        <begin position="84"/>
        <end position="104"/>
    </location>
</feature>
<accession>X1BTK8</accession>
<feature type="transmembrane region" description="Helical" evidence="1">
    <location>
        <begin position="50"/>
        <end position="77"/>
    </location>
</feature>
<feature type="transmembrane region" description="Helical" evidence="1">
    <location>
        <begin position="116"/>
        <end position="134"/>
    </location>
</feature>
<keyword evidence="1" id="KW-0472">Membrane</keyword>
<protein>
    <recommendedName>
        <fullName evidence="3">SSD domain-containing protein</fullName>
    </recommendedName>
</protein>
<feature type="transmembrane region" description="Helical" evidence="1">
    <location>
        <begin position="181"/>
        <end position="206"/>
    </location>
</feature>
<feature type="non-terminal residue" evidence="2">
    <location>
        <position position="1"/>
    </location>
</feature>
<dbReference type="InterPro" id="IPR001036">
    <property type="entry name" value="Acrflvin-R"/>
</dbReference>
<dbReference type="PRINTS" id="PR00702">
    <property type="entry name" value="ACRIFLAVINRP"/>
</dbReference>
<gene>
    <name evidence="2" type="ORF">S01H4_51392</name>
</gene>
<dbReference type="SUPFAM" id="SSF82866">
    <property type="entry name" value="Multidrug efflux transporter AcrB transmembrane domain"/>
    <property type="match status" value="1"/>
</dbReference>
<dbReference type="PANTHER" id="PTHR32063">
    <property type="match status" value="1"/>
</dbReference>
<reference evidence="2" key="1">
    <citation type="journal article" date="2014" name="Front. Microbiol.">
        <title>High frequency of phylogenetically diverse reductive dehalogenase-homologous genes in deep subseafloor sedimentary metagenomes.</title>
        <authorList>
            <person name="Kawai M."/>
            <person name="Futagami T."/>
            <person name="Toyoda A."/>
            <person name="Takaki Y."/>
            <person name="Nishi S."/>
            <person name="Hori S."/>
            <person name="Arai W."/>
            <person name="Tsubouchi T."/>
            <person name="Morono Y."/>
            <person name="Uchiyama I."/>
            <person name="Ito T."/>
            <person name="Fujiyama A."/>
            <person name="Inagaki F."/>
            <person name="Takami H."/>
        </authorList>
    </citation>
    <scope>NUCLEOTIDE SEQUENCE</scope>
    <source>
        <strain evidence="2">Expedition CK06-06</strain>
    </source>
</reference>
<proteinExistence type="predicted"/>
<feature type="transmembrane region" description="Helical" evidence="1">
    <location>
        <begin position="155"/>
        <end position="175"/>
    </location>
</feature>
<name>X1BTK8_9ZZZZ</name>
<dbReference type="EMBL" id="BART01029261">
    <property type="protein sequence ID" value="GAG99094.1"/>
    <property type="molecule type" value="Genomic_DNA"/>
</dbReference>
<dbReference type="GO" id="GO:0042910">
    <property type="term" value="F:xenobiotic transmembrane transporter activity"/>
    <property type="evidence" value="ECO:0007669"/>
    <property type="project" value="TreeGrafter"/>
</dbReference>
<keyword evidence="1" id="KW-1133">Transmembrane helix</keyword>
<evidence type="ECO:0000313" key="2">
    <source>
        <dbReference type="EMBL" id="GAG99094.1"/>
    </source>
</evidence>
<organism evidence="2">
    <name type="scientific">marine sediment metagenome</name>
    <dbReference type="NCBI Taxonomy" id="412755"/>
    <lineage>
        <taxon>unclassified sequences</taxon>
        <taxon>metagenomes</taxon>
        <taxon>ecological metagenomes</taxon>
    </lineage>
</organism>
<evidence type="ECO:0000256" key="1">
    <source>
        <dbReference type="SAM" id="Phobius"/>
    </source>
</evidence>
<dbReference type="PANTHER" id="PTHR32063:SF0">
    <property type="entry name" value="SWARMING MOTILITY PROTEIN SWRC"/>
    <property type="match status" value="1"/>
</dbReference>
<sequence length="268" mass="29939">RKRGMAVFIQKQSGENTVEVAKRVRAKLEEIKKNLPPDVKPKIVMDNSEFIIASVANLRGTVFWAVFFVFVVLLFFLRDLRASIIVALAIPTSLIITFLLMWLADYTINTDSLASLAVAVGLVVDNAIVVVDNIHRHRQRGQRPKEGAVFGANEVGVAVIASTLTTICIFAPIMFVGGITAIIFGQFAAIVTMALVASLFTALMLVPMLCSRFLRVRDATAPASVLDFFYNWGERVLTRTEELYVKFLKWSMRNRKTIFISCIVLFIF</sequence>
<dbReference type="Gene3D" id="3.30.70.1320">
    <property type="entry name" value="Multidrug efflux transporter AcrB pore domain like"/>
    <property type="match status" value="1"/>
</dbReference>
<evidence type="ECO:0008006" key="3">
    <source>
        <dbReference type="Google" id="ProtNLM"/>
    </source>
</evidence>
<dbReference type="Pfam" id="PF00873">
    <property type="entry name" value="ACR_tran"/>
    <property type="match status" value="1"/>
</dbReference>
<feature type="non-terminal residue" evidence="2">
    <location>
        <position position="268"/>
    </location>
</feature>
<keyword evidence="1" id="KW-0812">Transmembrane</keyword>